<name>A0A0F3IWM8_9PROT</name>
<protein>
    <submittedName>
        <fullName evidence="1">Uncharacterized protein</fullName>
    </submittedName>
</protein>
<evidence type="ECO:0000313" key="2">
    <source>
        <dbReference type="Proteomes" id="UP000033774"/>
    </source>
</evidence>
<evidence type="ECO:0000313" key="1">
    <source>
        <dbReference type="EMBL" id="KJV10968.1"/>
    </source>
</evidence>
<gene>
    <name evidence="1" type="ORF">VZ95_01400</name>
</gene>
<dbReference type="EMBL" id="LAJY01000022">
    <property type="protein sequence ID" value="KJV10968.1"/>
    <property type="molecule type" value="Genomic_DNA"/>
</dbReference>
<sequence length="82" mass="9490">RQLRRPATEENMAEHIVYTVEARSRTGADKRFGVFMDRRTAECWTKKLGDDVDTVITESYLWDRRHNHNLGSGLGVQAPIQM</sequence>
<comment type="caution">
    <text evidence="1">The sequence shown here is derived from an EMBL/GenBank/DDBJ whole genome shotgun (WGS) entry which is preliminary data.</text>
</comment>
<proteinExistence type="predicted"/>
<feature type="non-terminal residue" evidence="1">
    <location>
        <position position="1"/>
    </location>
</feature>
<dbReference type="RefSeq" id="WP_045774293.1">
    <property type="nucleotide sequence ID" value="NZ_LAJY01000022.1"/>
</dbReference>
<dbReference type="Proteomes" id="UP000033774">
    <property type="component" value="Unassembled WGS sequence"/>
</dbReference>
<dbReference type="AlphaFoldDB" id="A0A0F3IWM8"/>
<reference evidence="1 2" key="1">
    <citation type="submission" date="2015-03" db="EMBL/GenBank/DDBJ databases">
        <title>Draft genome sequence of Elstera litoralis.</title>
        <authorList>
            <person name="Rahalkar M.C."/>
            <person name="Dhakephalkar P.K."/>
            <person name="Pore S.D."/>
            <person name="Arora P."/>
            <person name="Kapse N.G."/>
            <person name="Pandit P.S."/>
        </authorList>
    </citation>
    <scope>NUCLEOTIDE SEQUENCE [LARGE SCALE GENOMIC DNA]</scope>
    <source>
        <strain evidence="1 2">Dia-1</strain>
    </source>
</reference>
<organism evidence="1 2">
    <name type="scientific">Elstera litoralis</name>
    <dbReference type="NCBI Taxonomy" id="552518"/>
    <lineage>
        <taxon>Bacteria</taxon>
        <taxon>Pseudomonadati</taxon>
        <taxon>Pseudomonadota</taxon>
        <taxon>Alphaproteobacteria</taxon>
        <taxon>Rhodospirillales</taxon>
        <taxon>Rhodospirillaceae</taxon>
        <taxon>Elstera</taxon>
    </lineage>
</organism>
<keyword evidence="2" id="KW-1185">Reference proteome</keyword>
<accession>A0A0F3IWM8</accession>